<evidence type="ECO:0000313" key="3">
    <source>
        <dbReference type="Proteomes" id="UP000247702"/>
    </source>
</evidence>
<accession>A0A2Z6RFD0</accession>
<reference evidence="1 3" key="1">
    <citation type="submission" date="2017-11" db="EMBL/GenBank/DDBJ databases">
        <title>The genome of Rhizophagus clarus HR1 reveals common genetic basis of auxotrophy among arbuscular mycorrhizal fungi.</title>
        <authorList>
            <person name="Kobayashi Y."/>
        </authorList>
    </citation>
    <scope>NUCLEOTIDE SEQUENCE [LARGE SCALE GENOMIC DNA]</scope>
    <source>
        <strain evidence="1 3">HR1</strain>
    </source>
</reference>
<reference evidence="2" key="2">
    <citation type="submission" date="2019-10" db="EMBL/GenBank/DDBJ databases">
        <title>Conservation and host-specific expression of non-tandemly repeated heterogenous ribosome RNA gene in arbuscular mycorrhizal fungi.</title>
        <authorList>
            <person name="Maeda T."/>
            <person name="Kobayashi Y."/>
            <person name="Nakagawa T."/>
            <person name="Ezawa T."/>
            <person name="Yamaguchi K."/>
            <person name="Bino T."/>
            <person name="Nishimoto Y."/>
            <person name="Shigenobu S."/>
            <person name="Kawaguchi M."/>
        </authorList>
    </citation>
    <scope>NUCLEOTIDE SEQUENCE</scope>
    <source>
        <strain evidence="2">HR1</strain>
    </source>
</reference>
<name>A0A2Z6RFD0_9GLOM</name>
<dbReference type="AlphaFoldDB" id="A0A2Z6RFD0"/>
<dbReference type="InterPro" id="IPR032675">
    <property type="entry name" value="LRR_dom_sf"/>
</dbReference>
<dbReference type="OrthoDB" id="2343369at2759"/>
<sequence length="482" mass="56650">MTCQLPIDCLNEIFEYLEEDSHTLYSCLLVNHLWCEISVRILWRYIWNSKEIYSIKMPTSILNTLIACLPNESKKLLHENKIFISTPTSKPPLFNYAAFCKVLSIDYIYRLVNSRSLKDGNHLVVDEIVKMFAKQIYSLKKLVYCNEQQYVKFSLPYFPGISDLSELHCSSSLSSNFFYWLSQLCHNLQSISISFYCDASDELKELISLQNNLKSLTLSSDEGSWKDIVPILTKHSHTITRLRLYSDNRDLPYSFISLFTNLQEFVFSYMDGSIFEDFKMLQYVKFSKLQSLNIPYQCPKPEYVMKFLENNGKNLKKFHTDESNKGLSLSIPNFCPNLKSLFVIFYDGESDVLKNIFIKCQYLESIKIWCGDGFLSEKEVFETVANYSSDNFCELKIYNESCTHVISSKDLESFFINWNNRISKKLLTLTIIKENDIYAYLHNNDENMKIIEKYKNLGIVRINIITYEDESREEEDDYYFYN</sequence>
<dbReference type="Proteomes" id="UP000615446">
    <property type="component" value="Unassembled WGS sequence"/>
</dbReference>
<dbReference type="InterPro" id="IPR036047">
    <property type="entry name" value="F-box-like_dom_sf"/>
</dbReference>
<gene>
    <name evidence="2" type="ORF">RCL2_001078900</name>
    <name evidence="1" type="ORF">RclHR1_18350002</name>
</gene>
<dbReference type="SUPFAM" id="SSF81383">
    <property type="entry name" value="F-box domain"/>
    <property type="match status" value="1"/>
</dbReference>
<dbReference type="SUPFAM" id="SSF52047">
    <property type="entry name" value="RNI-like"/>
    <property type="match status" value="1"/>
</dbReference>
<keyword evidence="3" id="KW-1185">Reference proteome</keyword>
<dbReference type="EMBL" id="BEXD01000930">
    <property type="protein sequence ID" value="GBB91188.1"/>
    <property type="molecule type" value="Genomic_DNA"/>
</dbReference>
<dbReference type="STRING" id="94130.A0A2Z6RFD0"/>
<evidence type="ECO:0000313" key="2">
    <source>
        <dbReference type="EMBL" id="GES83632.1"/>
    </source>
</evidence>
<dbReference type="CDD" id="cd09917">
    <property type="entry name" value="F-box_SF"/>
    <property type="match status" value="1"/>
</dbReference>
<evidence type="ECO:0000313" key="1">
    <source>
        <dbReference type="EMBL" id="GBB91188.1"/>
    </source>
</evidence>
<proteinExistence type="predicted"/>
<organism evidence="1 3">
    <name type="scientific">Rhizophagus clarus</name>
    <dbReference type="NCBI Taxonomy" id="94130"/>
    <lineage>
        <taxon>Eukaryota</taxon>
        <taxon>Fungi</taxon>
        <taxon>Fungi incertae sedis</taxon>
        <taxon>Mucoromycota</taxon>
        <taxon>Glomeromycotina</taxon>
        <taxon>Glomeromycetes</taxon>
        <taxon>Glomerales</taxon>
        <taxon>Glomeraceae</taxon>
        <taxon>Rhizophagus</taxon>
    </lineage>
</organism>
<dbReference type="Proteomes" id="UP000247702">
    <property type="component" value="Unassembled WGS sequence"/>
</dbReference>
<dbReference type="Gene3D" id="3.80.10.10">
    <property type="entry name" value="Ribonuclease Inhibitor"/>
    <property type="match status" value="1"/>
</dbReference>
<evidence type="ECO:0008006" key="4">
    <source>
        <dbReference type="Google" id="ProtNLM"/>
    </source>
</evidence>
<comment type="caution">
    <text evidence="1">The sequence shown here is derived from an EMBL/GenBank/DDBJ whole genome shotgun (WGS) entry which is preliminary data.</text>
</comment>
<protein>
    <recommendedName>
        <fullName evidence="4">F-box domain-containing protein</fullName>
    </recommendedName>
</protein>
<dbReference type="EMBL" id="BLAL01000071">
    <property type="protein sequence ID" value="GES83632.1"/>
    <property type="molecule type" value="Genomic_DNA"/>
</dbReference>